<feature type="compositionally biased region" description="Polar residues" evidence="1">
    <location>
        <begin position="145"/>
        <end position="156"/>
    </location>
</feature>
<organism evidence="2 3">
    <name type="scientific">Sporolactobacillus mangiferae</name>
    <dbReference type="NCBI Taxonomy" id="2940498"/>
    <lineage>
        <taxon>Bacteria</taxon>
        <taxon>Bacillati</taxon>
        <taxon>Bacillota</taxon>
        <taxon>Bacilli</taxon>
        <taxon>Bacillales</taxon>
        <taxon>Sporolactobacillaceae</taxon>
        <taxon>Sporolactobacillus</taxon>
    </lineage>
</organism>
<feature type="compositionally biased region" description="Basic residues" evidence="1">
    <location>
        <begin position="167"/>
        <end position="182"/>
    </location>
</feature>
<protein>
    <recommendedName>
        <fullName evidence="4">YtxH domain-containing protein</fullName>
    </recommendedName>
</protein>
<feature type="region of interest" description="Disordered" evidence="1">
    <location>
        <begin position="145"/>
        <end position="182"/>
    </location>
</feature>
<reference evidence="2 3" key="1">
    <citation type="submission" date="2022-05" db="EMBL/GenBank/DDBJ databases">
        <title>Sporolactobacillus sp nov CPB3-1, isolated from tree bark (Mangifera indica L.).</title>
        <authorList>
            <person name="Phuengjayaem S."/>
            <person name="Tanasupawat S."/>
        </authorList>
    </citation>
    <scope>NUCLEOTIDE SEQUENCE [LARGE SCALE GENOMIC DNA]</scope>
    <source>
        <strain evidence="2 3">CPB3-1</strain>
    </source>
</reference>
<evidence type="ECO:0008006" key="4">
    <source>
        <dbReference type="Google" id="ProtNLM"/>
    </source>
</evidence>
<sequence>MSVYGKSQMGKFMLIGGVVGCGLSLMSRETRSVWGHRLSTSANNCAQAVRTVYQHPNQVGNYLKVTGTRVKGLAREISSDFQEMVDRVEKAGSSTNDTYQYVMEIGNEIAEMAGKIKRSGQNMANFQEPMLIDTEQDALQRLENETSVPNPGTMPNLNDKKPVQHHEPKHKNGTNKHSTQHA</sequence>
<gene>
    <name evidence="2" type="ORF">M3N64_08830</name>
</gene>
<name>A0ABT0MBT3_9BACL</name>
<evidence type="ECO:0000313" key="2">
    <source>
        <dbReference type="EMBL" id="MCL1632053.1"/>
    </source>
</evidence>
<dbReference type="EMBL" id="JAMAST010000009">
    <property type="protein sequence ID" value="MCL1632053.1"/>
    <property type="molecule type" value="Genomic_DNA"/>
</dbReference>
<dbReference type="Proteomes" id="UP001203004">
    <property type="component" value="Unassembled WGS sequence"/>
</dbReference>
<proteinExistence type="predicted"/>
<keyword evidence="3" id="KW-1185">Reference proteome</keyword>
<dbReference type="RefSeq" id="WP_249101270.1">
    <property type="nucleotide sequence ID" value="NZ_JAMAST010000009.1"/>
</dbReference>
<evidence type="ECO:0000313" key="3">
    <source>
        <dbReference type="Proteomes" id="UP001203004"/>
    </source>
</evidence>
<evidence type="ECO:0000256" key="1">
    <source>
        <dbReference type="SAM" id="MobiDB-lite"/>
    </source>
</evidence>
<comment type="caution">
    <text evidence="2">The sequence shown here is derived from an EMBL/GenBank/DDBJ whole genome shotgun (WGS) entry which is preliminary data.</text>
</comment>
<accession>A0ABT0MBT3</accession>